<comment type="similarity">
    <text evidence="2">Belongs to the major facilitator superfamily. MFSD6 family.</text>
</comment>
<proteinExistence type="inferred from homology"/>
<feature type="transmembrane region" description="Helical" evidence="6">
    <location>
        <begin position="239"/>
        <end position="256"/>
    </location>
</feature>
<feature type="transmembrane region" description="Helical" evidence="6">
    <location>
        <begin position="407"/>
        <end position="428"/>
    </location>
</feature>
<feature type="transmembrane region" description="Helical" evidence="6">
    <location>
        <begin position="197"/>
        <end position="218"/>
    </location>
</feature>
<keyword evidence="3 6" id="KW-0812">Transmembrane</keyword>
<feature type="transmembrane region" description="Helical" evidence="6">
    <location>
        <begin position="687"/>
        <end position="706"/>
    </location>
</feature>
<dbReference type="Proteomes" id="UP000078542">
    <property type="component" value="Unassembled WGS sequence"/>
</dbReference>
<feature type="transmembrane region" description="Helical" evidence="6">
    <location>
        <begin position="744"/>
        <end position="765"/>
    </location>
</feature>
<feature type="transmembrane region" description="Helical" evidence="6">
    <location>
        <begin position="22"/>
        <end position="40"/>
    </location>
</feature>
<sequence>LIIFISAMAAIFPFVPVYGKQLGISPLIMGSITAILPIVYMITKPTIGYIMDYFQTQKKLIFMFILMVSYGSYILIYFLPPLPGPMIPDHQFQNVSCAILPFCDINFSYLFLFKNSTALCNISKNTTCHWTCTDTKFSIRLSFYATSPEKEAVISSNTTCLLNINEMALCQGIETDNCKVICDNFESNYCLYTSVTFWGFVILMSFGTIGVVTSFNINNAICFEILGKGKQMKYGRQRMWGEISYGLVGLLVGYFIDIWSQGKIYKIYTPAFLLAFIFICIDLLCCRKLKLPHISRSSNICANICALLKYKSVIIFLCFAIIVGAIDGYIIFFLLWYEEDLAMKTGYMDKIKLIEGLTVSAEAFGCIIFLPLSGKILNKFGYGYTFNLSLVFYVLRLGLISVAPTPWWIVLIEFLLLGLSYTLSYVTIIEFADVISSSNISISVQGIMSGFKEGFGFAVGNLVGSMLLKKFGGALTLQIFSMFAAFCAVVYFVLYIKYLKHKLLTGAISPFLPVYGKQLGISPLIMGSIGATLPILFMIAKPIFGFIMDYFQTQKKLIFMALLTLSSSCYILIYFLPSLPGPIALNQFQNVSCAYLPFCGINSLYLFKNSSTTLCGDTRSITCHWICKDTNLSVPLSLQYTTGKNAIISPNTSCLININDTALCQKEFQENYNCNVICDSFENNYCLYTSITFWGFVFLMSLGGIGKGEEMKYGRQHVWGEIGFGLAGFLTGCTIDIWSQGKIYKTYTSAFLLVFILTCIDLICCKKLKLPLVSRSPNIFTDVCTLLKFKSTVIFVCFDTICGVFDGYMISFLFWYEEDLAIKTGYMDKIKLIEGVTIGTEALSCATFMHLSGKILKKLGYGYTFTLSIAFYCLRMGLVSIAPTPWWIVPIELLTIGPSYILCYVTSVAYANIISSSNVSVSIQGIMSGMKDGFGRSIGSLVGSIFLKKFGGAITLQIFSIIAAFSSLVYLLLYLTYLKHKIPDTRNNIKWKTPDEARRHCIVAE</sequence>
<evidence type="ECO:0000256" key="6">
    <source>
        <dbReference type="SAM" id="Phobius"/>
    </source>
</evidence>
<feature type="transmembrane region" description="Helical" evidence="6">
    <location>
        <begin position="557"/>
        <end position="576"/>
    </location>
</feature>
<evidence type="ECO:0000256" key="2">
    <source>
        <dbReference type="ARBA" id="ARBA00005241"/>
    </source>
</evidence>
<dbReference type="PANTHER" id="PTHR16172">
    <property type="entry name" value="MAJOR FACILITATOR SUPERFAMILY DOMAIN-CONTAINING PROTEIN 6-LIKE"/>
    <property type="match status" value="1"/>
</dbReference>
<evidence type="ECO:0000256" key="3">
    <source>
        <dbReference type="ARBA" id="ARBA00022692"/>
    </source>
</evidence>
<protein>
    <submittedName>
        <fullName evidence="8">Major facilitator superfamily domain-containing protein 6</fullName>
    </submittedName>
</protein>
<reference evidence="8 9" key="1">
    <citation type="submission" date="2016-03" db="EMBL/GenBank/DDBJ databases">
        <title>Cyphomyrmex costatus WGS genome.</title>
        <authorList>
            <person name="Nygaard S."/>
            <person name="Hu H."/>
            <person name="Boomsma J."/>
            <person name="Zhang G."/>
        </authorList>
    </citation>
    <scope>NUCLEOTIDE SEQUENCE [LARGE SCALE GENOMIC DNA]</scope>
    <source>
        <strain evidence="8">MS0001</strain>
        <tissue evidence="8">Whole body</tissue>
    </source>
</reference>
<feature type="domain" description="Major facilitator superfamily associated" evidence="7">
    <location>
        <begin position="504"/>
        <end position="955"/>
    </location>
</feature>
<dbReference type="AlphaFoldDB" id="A0A195C8R6"/>
<dbReference type="Gene3D" id="1.20.1250.20">
    <property type="entry name" value="MFS general substrate transporter like domains"/>
    <property type="match status" value="4"/>
</dbReference>
<feature type="transmembrane region" description="Helical" evidence="6">
    <location>
        <begin position="887"/>
        <end position="913"/>
    </location>
</feature>
<feature type="transmembrane region" description="Helical" evidence="6">
    <location>
        <begin position="60"/>
        <end position="79"/>
    </location>
</feature>
<evidence type="ECO:0000256" key="1">
    <source>
        <dbReference type="ARBA" id="ARBA00004141"/>
    </source>
</evidence>
<evidence type="ECO:0000259" key="7">
    <source>
        <dbReference type="Pfam" id="PF12832"/>
    </source>
</evidence>
<dbReference type="InterPro" id="IPR036259">
    <property type="entry name" value="MFS_trans_sf"/>
</dbReference>
<feature type="domain" description="Major facilitator superfamily associated" evidence="7">
    <location>
        <begin position="3"/>
        <end position="476"/>
    </location>
</feature>
<dbReference type="GO" id="GO:0016020">
    <property type="term" value="C:membrane"/>
    <property type="evidence" value="ECO:0007669"/>
    <property type="project" value="UniProtKB-SubCell"/>
</dbReference>
<dbReference type="InterPro" id="IPR024989">
    <property type="entry name" value="MFS_assoc_dom"/>
</dbReference>
<feature type="transmembrane region" description="Helical" evidence="6">
    <location>
        <begin position="956"/>
        <end position="977"/>
    </location>
</feature>
<accession>A0A195C8R6</accession>
<feature type="non-terminal residue" evidence="8">
    <location>
        <position position="1"/>
    </location>
</feature>
<organism evidence="8 9">
    <name type="scientific">Cyphomyrmex costatus</name>
    <dbReference type="NCBI Taxonomy" id="456900"/>
    <lineage>
        <taxon>Eukaryota</taxon>
        <taxon>Metazoa</taxon>
        <taxon>Ecdysozoa</taxon>
        <taxon>Arthropoda</taxon>
        <taxon>Hexapoda</taxon>
        <taxon>Insecta</taxon>
        <taxon>Pterygota</taxon>
        <taxon>Neoptera</taxon>
        <taxon>Endopterygota</taxon>
        <taxon>Hymenoptera</taxon>
        <taxon>Apocrita</taxon>
        <taxon>Aculeata</taxon>
        <taxon>Formicoidea</taxon>
        <taxon>Formicidae</taxon>
        <taxon>Myrmicinae</taxon>
        <taxon>Cyphomyrmex</taxon>
    </lineage>
</organism>
<feature type="transmembrane region" description="Helical" evidence="6">
    <location>
        <begin position="475"/>
        <end position="498"/>
    </location>
</feature>
<feature type="transmembrane region" description="Helical" evidence="6">
    <location>
        <begin position="859"/>
        <end position="881"/>
    </location>
</feature>
<feature type="transmembrane region" description="Helical" evidence="6">
    <location>
        <begin position="518"/>
        <end position="537"/>
    </location>
</feature>
<dbReference type="Pfam" id="PF12832">
    <property type="entry name" value="MFS_1_like"/>
    <property type="match status" value="2"/>
</dbReference>
<feature type="transmembrane region" description="Helical" evidence="6">
    <location>
        <begin position="357"/>
        <end position="374"/>
    </location>
</feature>
<keyword evidence="4 6" id="KW-1133">Transmembrane helix</keyword>
<evidence type="ECO:0000256" key="4">
    <source>
        <dbReference type="ARBA" id="ARBA00022989"/>
    </source>
</evidence>
<dbReference type="PANTHER" id="PTHR16172:SF37">
    <property type="entry name" value="RE36877P"/>
    <property type="match status" value="1"/>
</dbReference>
<dbReference type="EMBL" id="KQ978081">
    <property type="protein sequence ID" value="KYM97095.1"/>
    <property type="molecule type" value="Genomic_DNA"/>
</dbReference>
<dbReference type="InterPro" id="IPR051717">
    <property type="entry name" value="MFS_MFSD6"/>
</dbReference>
<keyword evidence="5 6" id="KW-0472">Membrane</keyword>
<name>A0A195C8R6_9HYME</name>
<feature type="transmembrane region" description="Helical" evidence="6">
    <location>
        <begin position="313"/>
        <end position="337"/>
    </location>
</feature>
<evidence type="ECO:0000256" key="5">
    <source>
        <dbReference type="ARBA" id="ARBA00023136"/>
    </source>
</evidence>
<feature type="transmembrane region" description="Helical" evidence="6">
    <location>
        <begin position="268"/>
        <end position="286"/>
    </location>
</feature>
<comment type="subcellular location">
    <subcellularLocation>
        <location evidence="1">Membrane</location>
        <topology evidence="1">Multi-pass membrane protein</topology>
    </subcellularLocation>
</comment>
<dbReference type="SUPFAM" id="SSF103473">
    <property type="entry name" value="MFS general substrate transporter"/>
    <property type="match status" value="2"/>
</dbReference>
<keyword evidence="9" id="KW-1185">Reference proteome</keyword>
<feature type="transmembrane region" description="Helical" evidence="6">
    <location>
        <begin position="381"/>
        <end position="401"/>
    </location>
</feature>
<evidence type="ECO:0000313" key="8">
    <source>
        <dbReference type="EMBL" id="KYM97095.1"/>
    </source>
</evidence>
<gene>
    <name evidence="8" type="ORF">ALC62_12203</name>
</gene>
<evidence type="ECO:0000313" key="9">
    <source>
        <dbReference type="Proteomes" id="UP000078542"/>
    </source>
</evidence>